<dbReference type="GO" id="GO:0006631">
    <property type="term" value="P:fatty acid metabolic process"/>
    <property type="evidence" value="ECO:0007669"/>
    <property type="project" value="TreeGrafter"/>
</dbReference>
<organism evidence="8">
    <name type="scientific">Timema bartmani</name>
    <dbReference type="NCBI Taxonomy" id="61472"/>
    <lineage>
        <taxon>Eukaryota</taxon>
        <taxon>Metazoa</taxon>
        <taxon>Ecdysozoa</taxon>
        <taxon>Arthropoda</taxon>
        <taxon>Hexapoda</taxon>
        <taxon>Insecta</taxon>
        <taxon>Pterygota</taxon>
        <taxon>Neoptera</taxon>
        <taxon>Polyneoptera</taxon>
        <taxon>Phasmatodea</taxon>
        <taxon>Timematodea</taxon>
        <taxon>Timematoidea</taxon>
        <taxon>Timematidae</taxon>
        <taxon>Timema</taxon>
    </lineage>
</organism>
<evidence type="ECO:0000256" key="4">
    <source>
        <dbReference type="ARBA" id="ARBA00039638"/>
    </source>
</evidence>
<reference evidence="8" key="1">
    <citation type="submission" date="2020-11" db="EMBL/GenBank/DDBJ databases">
        <authorList>
            <person name="Tran Van P."/>
        </authorList>
    </citation>
    <scope>NUCLEOTIDE SEQUENCE</scope>
</reference>
<dbReference type="Gene3D" id="3.40.50.980">
    <property type="match status" value="1"/>
</dbReference>
<dbReference type="SUPFAM" id="SSF56801">
    <property type="entry name" value="Acetyl-CoA synthetase-like"/>
    <property type="match status" value="1"/>
</dbReference>
<proteinExistence type="inferred from homology"/>
<dbReference type="Gene3D" id="2.30.38.10">
    <property type="entry name" value="Luciferase, Domain 3"/>
    <property type="match status" value="1"/>
</dbReference>
<evidence type="ECO:0000256" key="1">
    <source>
        <dbReference type="ARBA" id="ARBA00006432"/>
    </source>
</evidence>
<evidence type="ECO:0000259" key="7">
    <source>
        <dbReference type="Pfam" id="PF00501"/>
    </source>
</evidence>
<comment type="catalytic activity">
    <reaction evidence="5">
        <text>octanoate + ATP + CoA = octanoyl-CoA + AMP + diphosphate</text>
        <dbReference type="Rhea" id="RHEA:33631"/>
        <dbReference type="ChEBI" id="CHEBI:25646"/>
        <dbReference type="ChEBI" id="CHEBI:30616"/>
        <dbReference type="ChEBI" id="CHEBI:33019"/>
        <dbReference type="ChEBI" id="CHEBI:57287"/>
        <dbReference type="ChEBI" id="CHEBI:57386"/>
        <dbReference type="ChEBI" id="CHEBI:456215"/>
    </reaction>
</comment>
<keyword evidence="2" id="KW-0436">Ligase</keyword>
<name>A0A7R9FCT3_9NEOP</name>
<sequence>MTEGLGFFASVPEDSMERTFTTTGRAVPYLELKVVDKDGKMVPMGSPGELWVRGYIVMLGYWGDEAKTRETITADGWLKTG</sequence>
<evidence type="ECO:0000256" key="3">
    <source>
        <dbReference type="ARBA" id="ARBA00037247"/>
    </source>
</evidence>
<dbReference type="EMBL" id="OD586440">
    <property type="protein sequence ID" value="CAD7451181.1"/>
    <property type="molecule type" value="Genomic_DNA"/>
</dbReference>
<comment type="similarity">
    <text evidence="1">Belongs to the ATP-dependent AMP-binding enzyme family.</text>
</comment>
<protein>
    <recommendedName>
        <fullName evidence="4">Medium-chain acyl-CoA ligase ACSF2, mitochondrial</fullName>
    </recommendedName>
</protein>
<evidence type="ECO:0000256" key="6">
    <source>
        <dbReference type="ARBA" id="ARBA00048277"/>
    </source>
</evidence>
<dbReference type="PANTHER" id="PTHR43201:SF5">
    <property type="entry name" value="MEDIUM-CHAIN ACYL-COA LIGASE ACSF2, MITOCHONDRIAL"/>
    <property type="match status" value="1"/>
</dbReference>
<evidence type="ECO:0000256" key="2">
    <source>
        <dbReference type="ARBA" id="ARBA00022598"/>
    </source>
</evidence>
<dbReference type="Pfam" id="PF00501">
    <property type="entry name" value="AMP-binding"/>
    <property type="match status" value="1"/>
</dbReference>
<evidence type="ECO:0000313" key="8">
    <source>
        <dbReference type="EMBL" id="CAD7451181.1"/>
    </source>
</evidence>
<comment type="function">
    <text evidence="3">Acyl-CoA synthases catalyze the initial reaction in fatty acid metabolism, by forming a thioester with CoA. Has some preference toward medium-chain substrates. Plays a role in adipocyte differentiation.</text>
</comment>
<dbReference type="InterPro" id="IPR000873">
    <property type="entry name" value="AMP-dep_synth/lig_dom"/>
</dbReference>
<dbReference type="PANTHER" id="PTHR43201">
    <property type="entry name" value="ACYL-COA SYNTHETASE"/>
    <property type="match status" value="1"/>
</dbReference>
<feature type="domain" description="AMP-dependent synthetase/ligase" evidence="7">
    <location>
        <begin position="1"/>
        <end position="62"/>
    </location>
</feature>
<dbReference type="AlphaFoldDB" id="A0A7R9FCT3"/>
<comment type="catalytic activity">
    <reaction evidence="6">
        <text>a medium-chain fatty acid + ATP + CoA = a medium-chain fatty acyl-CoA + AMP + diphosphate</text>
        <dbReference type="Rhea" id="RHEA:48340"/>
        <dbReference type="ChEBI" id="CHEBI:30616"/>
        <dbReference type="ChEBI" id="CHEBI:33019"/>
        <dbReference type="ChEBI" id="CHEBI:57287"/>
        <dbReference type="ChEBI" id="CHEBI:59558"/>
        <dbReference type="ChEBI" id="CHEBI:90546"/>
        <dbReference type="ChEBI" id="CHEBI:456215"/>
        <dbReference type="EC" id="6.2.1.2"/>
    </reaction>
</comment>
<evidence type="ECO:0000256" key="5">
    <source>
        <dbReference type="ARBA" id="ARBA00047319"/>
    </source>
</evidence>
<accession>A0A7R9FCT3</accession>
<gene>
    <name evidence="8" type="ORF">TBIB3V08_LOCUS13450</name>
</gene>
<dbReference type="GO" id="GO:0031956">
    <property type="term" value="F:medium-chain fatty acid-CoA ligase activity"/>
    <property type="evidence" value="ECO:0007669"/>
    <property type="project" value="UniProtKB-EC"/>
</dbReference>